<feature type="domain" description="Acyltransferase 3" evidence="8">
    <location>
        <begin position="6"/>
        <end position="303"/>
    </location>
</feature>
<dbReference type="OrthoDB" id="569695at2"/>
<evidence type="ECO:0000259" key="8">
    <source>
        <dbReference type="Pfam" id="PF01757"/>
    </source>
</evidence>
<keyword evidence="10" id="KW-1185">Reference proteome</keyword>
<evidence type="ECO:0000256" key="1">
    <source>
        <dbReference type="ARBA" id="ARBA00004651"/>
    </source>
</evidence>
<dbReference type="STRING" id="398512.Bccel_0098"/>
<keyword evidence="9" id="KW-0012">Acyltransferase</keyword>
<dbReference type="GO" id="GO:0016413">
    <property type="term" value="F:O-acetyltransferase activity"/>
    <property type="evidence" value="ECO:0007669"/>
    <property type="project" value="TreeGrafter"/>
</dbReference>
<protein>
    <submittedName>
        <fullName evidence="9">Acyltransferase 3</fullName>
    </submittedName>
</protein>
<dbReference type="Pfam" id="PF01757">
    <property type="entry name" value="Acyl_transf_3"/>
    <property type="match status" value="1"/>
</dbReference>
<evidence type="ECO:0000313" key="10">
    <source>
        <dbReference type="Proteomes" id="UP000036923"/>
    </source>
</evidence>
<dbReference type="InterPro" id="IPR002656">
    <property type="entry name" value="Acyl_transf_3_dom"/>
</dbReference>
<organism evidence="9 10">
    <name type="scientific">Pseudobacteroides cellulosolvens ATCC 35603 = DSM 2933</name>
    <dbReference type="NCBI Taxonomy" id="398512"/>
    <lineage>
        <taxon>Bacteria</taxon>
        <taxon>Bacillati</taxon>
        <taxon>Bacillota</taxon>
        <taxon>Clostridia</taxon>
        <taxon>Eubacteriales</taxon>
        <taxon>Oscillospiraceae</taxon>
        <taxon>Pseudobacteroides</taxon>
    </lineage>
</organism>
<dbReference type="Proteomes" id="UP000036923">
    <property type="component" value="Unassembled WGS sequence"/>
</dbReference>
<keyword evidence="6 7" id="KW-0472">Membrane</keyword>
<feature type="transmembrane region" description="Helical" evidence="7">
    <location>
        <begin position="12"/>
        <end position="33"/>
    </location>
</feature>
<dbReference type="eggNOG" id="COG1835">
    <property type="taxonomic scope" value="Bacteria"/>
</dbReference>
<feature type="transmembrane region" description="Helical" evidence="7">
    <location>
        <begin position="168"/>
        <end position="186"/>
    </location>
</feature>
<feature type="transmembrane region" description="Helical" evidence="7">
    <location>
        <begin position="108"/>
        <end position="131"/>
    </location>
</feature>
<keyword evidence="9" id="KW-0808">Transferase</keyword>
<evidence type="ECO:0000256" key="2">
    <source>
        <dbReference type="ARBA" id="ARBA00007400"/>
    </source>
</evidence>
<comment type="subcellular location">
    <subcellularLocation>
        <location evidence="1">Cell membrane</location>
        <topology evidence="1">Multi-pass membrane protein</topology>
    </subcellularLocation>
</comment>
<feature type="transmembrane region" description="Helical" evidence="7">
    <location>
        <begin position="193"/>
        <end position="214"/>
    </location>
</feature>
<feature type="transmembrane region" description="Helical" evidence="7">
    <location>
        <begin position="78"/>
        <end position="96"/>
    </location>
</feature>
<keyword evidence="3" id="KW-1003">Cell membrane</keyword>
<evidence type="ECO:0000313" key="9">
    <source>
        <dbReference type="EMBL" id="KNY24841.1"/>
    </source>
</evidence>
<dbReference type="GO" id="GO:0005886">
    <property type="term" value="C:plasma membrane"/>
    <property type="evidence" value="ECO:0007669"/>
    <property type="project" value="UniProtKB-SubCell"/>
</dbReference>
<gene>
    <name evidence="9" type="ORF">Bccel_0098</name>
</gene>
<comment type="similarity">
    <text evidence="2">Belongs to the acyltransferase 3 family.</text>
</comment>
<sequence>MDRDLFFENLRGIAILCVIAIHVISSGNINGYYGLTVRQLIAFAVPVFVFISGYWMGKKEIETTNQYFEFIKKRLSKILVPYIIWSIIAIAFKMLMGESFNLVDIIKIFVFAEGMGPFYFIIVIMQLYILLPLLKKMSLWLALTINLMSISVLYIMHYNGYEFQSIRYALPCTMWIFFFVLGIWFNKKNSFNNAFVCIFLIATFALSMIESLVLKYFAFSTIKLSSFLYSIAIIIAFFTLKDRFRSKTILTSIGEFSFGIYFTHMFVLIPILKVLGKVSFIRNIEPLYHVIAIMIVGAICYIAIFVSKKTIPGRINQSVGFNL</sequence>
<evidence type="ECO:0000256" key="4">
    <source>
        <dbReference type="ARBA" id="ARBA00022692"/>
    </source>
</evidence>
<feature type="transmembrane region" description="Helical" evidence="7">
    <location>
        <begin position="220"/>
        <end position="240"/>
    </location>
</feature>
<keyword evidence="5 7" id="KW-1133">Transmembrane helix</keyword>
<proteinExistence type="inferred from homology"/>
<dbReference type="AlphaFoldDB" id="A0A0L6JG54"/>
<evidence type="ECO:0000256" key="6">
    <source>
        <dbReference type="ARBA" id="ARBA00023136"/>
    </source>
</evidence>
<accession>A0A0L6JG54</accession>
<evidence type="ECO:0000256" key="5">
    <source>
        <dbReference type="ARBA" id="ARBA00022989"/>
    </source>
</evidence>
<evidence type="ECO:0000256" key="3">
    <source>
        <dbReference type="ARBA" id="ARBA00022475"/>
    </source>
</evidence>
<reference evidence="10" key="1">
    <citation type="submission" date="2015-07" db="EMBL/GenBank/DDBJ databases">
        <title>Near-Complete Genome Sequence of the Cellulolytic Bacterium Bacteroides (Pseudobacteroides) cellulosolvens ATCC 35603.</title>
        <authorList>
            <person name="Dassa B."/>
            <person name="Utturkar S.M."/>
            <person name="Klingeman D.M."/>
            <person name="Hurt R.A."/>
            <person name="Keller M."/>
            <person name="Xu J."/>
            <person name="Reddy Y.H.K."/>
            <person name="Borovok I."/>
            <person name="Grinberg I.R."/>
            <person name="Lamed R."/>
            <person name="Zhivin O."/>
            <person name="Bayer E.A."/>
            <person name="Brown S.D."/>
        </authorList>
    </citation>
    <scope>NUCLEOTIDE SEQUENCE [LARGE SCALE GENOMIC DNA]</scope>
    <source>
        <strain evidence="10">DSM 2933</strain>
    </source>
</reference>
<feature type="transmembrane region" description="Helical" evidence="7">
    <location>
        <begin position="138"/>
        <end position="156"/>
    </location>
</feature>
<dbReference type="EMBL" id="LGTC01000001">
    <property type="protein sequence ID" value="KNY24841.1"/>
    <property type="molecule type" value="Genomic_DNA"/>
</dbReference>
<dbReference type="PANTHER" id="PTHR40074:SF2">
    <property type="entry name" value="O-ACETYLTRANSFERASE WECH"/>
    <property type="match status" value="1"/>
</dbReference>
<name>A0A0L6JG54_9FIRM</name>
<feature type="transmembrane region" description="Helical" evidence="7">
    <location>
        <begin position="287"/>
        <end position="306"/>
    </location>
</feature>
<feature type="transmembrane region" description="Helical" evidence="7">
    <location>
        <begin position="39"/>
        <end position="57"/>
    </location>
</feature>
<feature type="transmembrane region" description="Helical" evidence="7">
    <location>
        <begin position="252"/>
        <end position="275"/>
    </location>
</feature>
<dbReference type="PANTHER" id="PTHR40074">
    <property type="entry name" value="O-ACETYLTRANSFERASE WECH"/>
    <property type="match status" value="1"/>
</dbReference>
<comment type="caution">
    <text evidence="9">The sequence shown here is derived from an EMBL/GenBank/DDBJ whole genome shotgun (WGS) entry which is preliminary data.</text>
</comment>
<dbReference type="GO" id="GO:0009246">
    <property type="term" value="P:enterobacterial common antigen biosynthetic process"/>
    <property type="evidence" value="ECO:0007669"/>
    <property type="project" value="TreeGrafter"/>
</dbReference>
<evidence type="ECO:0000256" key="7">
    <source>
        <dbReference type="SAM" id="Phobius"/>
    </source>
</evidence>
<keyword evidence="4 7" id="KW-0812">Transmembrane</keyword>
<dbReference type="RefSeq" id="WP_036939423.1">
    <property type="nucleotide sequence ID" value="NZ_JQKC01000009.1"/>
</dbReference>